<dbReference type="EMBL" id="HBFX01023698">
    <property type="protein sequence ID" value="CAD8960212.1"/>
    <property type="molecule type" value="Transcribed_RNA"/>
</dbReference>
<proteinExistence type="predicted"/>
<dbReference type="AlphaFoldDB" id="A0A7S1E0N9"/>
<protein>
    <submittedName>
        <fullName evidence="1">Uncharacterized protein</fullName>
    </submittedName>
</protein>
<evidence type="ECO:0000313" key="1">
    <source>
        <dbReference type="EMBL" id="CAD8960212.1"/>
    </source>
</evidence>
<organism evidence="1">
    <name type="scientific">Hemiselmis andersenii</name>
    <name type="common">Cryptophyte alga</name>
    <dbReference type="NCBI Taxonomy" id="464988"/>
    <lineage>
        <taxon>Eukaryota</taxon>
        <taxon>Cryptophyceae</taxon>
        <taxon>Cryptomonadales</taxon>
        <taxon>Hemiselmidaceae</taxon>
        <taxon>Hemiselmis</taxon>
    </lineage>
</organism>
<gene>
    <name evidence="1" type="ORF">HAND00432_LOCUS14406</name>
</gene>
<reference evidence="1" key="1">
    <citation type="submission" date="2021-01" db="EMBL/GenBank/DDBJ databases">
        <authorList>
            <person name="Corre E."/>
            <person name="Pelletier E."/>
            <person name="Niang G."/>
            <person name="Scheremetjew M."/>
            <person name="Finn R."/>
            <person name="Kale V."/>
            <person name="Holt S."/>
            <person name="Cochrane G."/>
            <person name="Meng A."/>
            <person name="Brown T."/>
            <person name="Cohen L."/>
        </authorList>
    </citation>
    <scope>NUCLEOTIDE SEQUENCE</scope>
    <source>
        <strain evidence="1">CCMP644</strain>
    </source>
</reference>
<sequence>MPASAIKKARTVSLADAYDRSVNYMNRLRLDAAYKAIAKRDPHAADHDEFFSWPGDSWTKKGGVTQLAEEEEDAGAPPASRAHVPLARGSFPLARGGLEGQVGNLATGEGVMDEAFVDPVSGRPLVRTSPFNERRYRLTEEAAARQAGHELRAHRAGAGEEGTPLRWFDHSREPQAGPSYDAGTWKLGRIGVRV</sequence>
<name>A0A7S1E0N9_HEMAN</name>
<accession>A0A7S1E0N9</accession>